<protein>
    <submittedName>
        <fullName evidence="2">Uncharacterized protein</fullName>
    </submittedName>
</protein>
<name>A0AAQ3MHV5_VIGMU</name>
<keyword evidence="1" id="KW-0812">Transmembrane</keyword>
<dbReference type="Proteomes" id="UP001374535">
    <property type="component" value="Chromosome 11"/>
</dbReference>
<dbReference type="AlphaFoldDB" id="A0AAQ3MHV5"/>
<evidence type="ECO:0000313" key="3">
    <source>
        <dbReference type="Proteomes" id="UP001374535"/>
    </source>
</evidence>
<gene>
    <name evidence="2" type="ORF">V8G54_036778</name>
</gene>
<dbReference type="EMBL" id="CP144690">
    <property type="protein sequence ID" value="WVY91264.1"/>
    <property type="molecule type" value="Genomic_DNA"/>
</dbReference>
<sequence length="270" mass="30367">MQLEGQTQLSRSEETKELSLELSYFKVPTIIVETGSSNKTYEGSAMKLKFTITWKDAPNSKKMENLPETSLAEWDQPVLIPSNDRKELNQKGKWTAGGGRQWVECWLNQVKEKQLLCDQGIQHVNWSVAFGLQQLGNSENNSSSCHLVCGPSLSPGRRLFGGLKVSLVVVDFVAKKKMATIVAGILKVFDVLVGSKSARKNWDEQPLAKSVRKNWDEQPLATPVETEHKAKGDLRHSVQFCYSLFLACLNTVGIQFFLVLEQVLMMRHIQ</sequence>
<evidence type="ECO:0000256" key="1">
    <source>
        <dbReference type="SAM" id="Phobius"/>
    </source>
</evidence>
<feature type="transmembrane region" description="Helical" evidence="1">
    <location>
        <begin position="242"/>
        <end position="260"/>
    </location>
</feature>
<keyword evidence="3" id="KW-1185">Reference proteome</keyword>
<organism evidence="2 3">
    <name type="scientific">Vigna mungo</name>
    <name type="common">Black gram</name>
    <name type="synonym">Phaseolus mungo</name>
    <dbReference type="NCBI Taxonomy" id="3915"/>
    <lineage>
        <taxon>Eukaryota</taxon>
        <taxon>Viridiplantae</taxon>
        <taxon>Streptophyta</taxon>
        <taxon>Embryophyta</taxon>
        <taxon>Tracheophyta</taxon>
        <taxon>Spermatophyta</taxon>
        <taxon>Magnoliopsida</taxon>
        <taxon>eudicotyledons</taxon>
        <taxon>Gunneridae</taxon>
        <taxon>Pentapetalae</taxon>
        <taxon>rosids</taxon>
        <taxon>fabids</taxon>
        <taxon>Fabales</taxon>
        <taxon>Fabaceae</taxon>
        <taxon>Papilionoideae</taxon>
        <taxon>50 kb inversion clade</taxon>
        <taxon>NPAAA clade</taxon>
        <taxon>indigoferoid/millettioid clade</taxon>
        <taxon>Phaseoleae</taxon>
        <taxon>Vigna</taxon>
    </lineage>
</organism>
<keyword evidence="1" id="KW-1133">Transmembrane helix</keyword>
<evidence type="ECO:0000313" key="2">
    <source>
        <dbReference type="EMBL" id="WVY91264.1"/>
    </source>
</evidence>
<keyword evidence="1" id="KW-0472">Membrane</keyword>
<accession>A0AAQ3MHV5</accession>
<reference evidence="2 3" key="1">
    <citation type="journal article" date="2023" name="Life. Sci Alliance">
        <title>Evolutionary insights into 3D genome organization and epigenetic landscape of Vigna mungo.</title>
        <authorList>
            <person name="Junaid A."/>
            <person name="Singh B."/>
            <person name="Bhatia S."/>
        </authorList>
    </citation>
    <scope>NUCLEOTIDE SEQUENCE [LARGE SCALE GENOMIC DNA]</scope>
    <source>
        <strain evidence="2">Urdbean</strain>
    </source>
</reference>
<proteinExistence type="predicted"/>